<comment type="caution">
    <text evidence="5">The sequence shown here is derived from an EMBL/GenBank/DDBJ whole genome shotgun (WGS) entry which is preliminary data.</text>
</comment>
<dbReference type="Gene3D" id="1.10.10.10">
    <property type="entry name" value="Winged helix-like DNA-binding domain superfamily/Winged helix DNA-binding domain"/>
    <property type="match status" value="1"/>
</dbReference>
<keyword evidence="2" id="KW-0805">Transcription regulation</keyword>
<dbReference type="AlphaFoldDB" id="A0AAE4TTE0"/>
<keyword evidence="3" id="KW-0238">DNA-binding</keyword>
<comment type="similarity">
    <text evidence="1">Belongs to the BlaI transcriptional regulatory family.</text>
</comment>
<dbReference type="NCBIfam" id="TIGR02698">
    <property type="entry name" value="CopY_TcrY"/>
    <property type="match status" value="1"/>
</dbReference>
<dbReference type="GO" id="GO:0045892">
    <property type="term" value="P:negative regulation of DNA-templated transcription"/>
    <property type="evidence" value="ECO:0007669"/>
    <property type="project" value="InterPro"/>
</dbReference>
<reference evidence="5" key="1">
    <citation type="submission" date="2021-04" db="EMBL/GenBank/DDBJ databases">
        <title>Draft genomes of 20 S. canis strains.</title>
        <authorList>
            <person name="Pagnossin D."/>
            <person name="Weir W."/>
            <person name="Smith A."/>
            <person name="Ure R."/>
            <person name="Oravcova K."/>
        </authorList>
    </citation>
    <scope>NUCLEOTIDE SEQUENCE</scope>
    <source>
        <strain evidence="5">284</strain>
    </source>
</reference>
<evidence type="ECO:0000256" key="1">
    <source>
        <dbReference type="ARBA" id="ARBA00011046"/>
    </source>
</evidence>
<evidence type="ECO:0000313" key="5">
    <source>
        <dbReference type="EMBL" id="MDV5977912.1"/>
    </source>
</evidence>
<proteinExistence type="inferred from homology"/>
<gene>
    <name evidence="5" type="ORF">KB584_10765</name>
</gene>
<dbReference type="InterPro" id="IPR036388">
    <property type="entry name" value="WH-like_DNA-bd_sf"/>
</dbReference>
<evidence type="ECO:0000313" key="6">
    <source>
        <dbReference type="Proteomes" id="UP001186118"/>
    </source>
</evidence>
<name>A0AAE4TTE0_STRCB</name>
<dbReference type="SUPFAM" id="SSF46785">
    <property type="entry name" value="Winged helix' DNA-binding domain"/>
    <property type="match status" value="1"/>
</dbReference>
<protein>
    <submittedName>
        <fullName evidence="5">CopY/TcrY family copper transport repressor</fullName>
    </submittedName>
</protein>
<dbReference type="GO" id="GO:0003677">
    <property type="term" value="F:DNA binding"/>
    <property type="evidence" value="ECO:0007669"/>
    <property type="project" value="UniProtKB-KW"/>
</dbReference>
<dbReference type="PIRSF" id="PIRSF019455">
    <property type="entry name" value="CopR_AtkY"/>
    <property type="match status" value="1"/>
</dbReference>
<evidence type="ECO:0000256" key="3">
    <source>
        <dbReference type="ARBA" id="ARBA00023125"/>
    </source>
</evidence>
<dbReference type="InterPro" id="IPR014071">
    <property type="entry name" value="Cu_transp_CopY/TcrY"/>
</dbReference>
<dbReference type="Proteomes" id="UP001186118">
    <property type="component" value="Unassembled WGS sequence"/>
</dbReference>
<evidence type="ECO:0000256" key="2">
    <source>
        <dbReference type="ARBA" id="ARBA00023015"/>
    </source>
</evidence>
<evidence type="ECO:0000256" key="4">
    <source>
        <dbReference type="ARBA" id="ARBA00023163"/>
    </source>
</evidence>
<dbReference type="EMBL" id="JAGQEX010000031">
    <property type="protein sequence ID" value="MDV5977912.1"/>
    <property type="molecule type" value="Genomic_DNA"/>
</dbReference>
<sequence length="146" mass="16435">MQHITSAEWEVMRVVWASGAIKSNDIIAVLGQKFQWSNSTIKTLIGRLMDKKALGAYREGRAYIYHALVDETELQKAALAAVLDSICQRKHAELLLSRLYDLPMTSADIADFQVLLETKKEKTVTQVPCNCLPGQCHCQKKEDIND</sequence>
<accession>A0AAE4TTE0</accession>
<dbReference type="InterPro" id="IPR036390">
    <property type="entry name" value="WH_DNA-bd_sf"/>
</dbReference>
<dbReference type="RefSeq" id="WP_317610603.1">
    <property type="nucleotide sequence ID" value="NZ_JAGQEX010000031.1"/>
</dbReference>
<dbReference type="Pfam" id="PF03965">
    <property type="entry name" value="Penicillinase_R"/>
    <property type="match status" value="1"/>
</dbReference>
<dbReference type="InterPro" id="IPR005650">
    <property type="entry name" value="BlaI_family"/>
</dbReference>
<keyword evidence="4" id="KW-0804">Transcription</keyword>
<organism evidence="5 6">
    <name type="scientific">Streptococcus canis</name>
    <dbReference type="NCBI Taxonomy" id="1329"/>
    <lineage>
        <taxon>Bacteria</taxon>
        <taxon>Bacillati</taxon>
        <taxon>Bacillota</taxon>
        <taxon>Bacilli</taxon>
        <taxon>Lactobacillales</taxon>
        <taxon>Streptococcaceae</taxon>
        <taxon>Streptococcus</taxon>
    </lineage>
</organism>